<dbReference type="PRINTS" id="PR00040">
    <property type="entry name" value="HTHMERR"/>
</dbReference>
<keyword evidence="3" id="KW-0804">Transcription</keyword>
<accession>A0ABT3P2D9</accession>
<dbReference type="PROSITE" id="PS50937">
    <property type="entry name" value="HTH_MERR_2"/>
    <property type="match status" value="1"/>
</dbReference>
<keyword evidence="2" id="KW-0238">DNA-binding</keyword>
<dbReference type="Gene3D" id="1.10.1660.10">
    <property type="match status" value="1"/>
</dbReference>
<dbReference type="EMBL" id="JAPFQI010000023">
    <property type="protein sequence ID" value="MCW8087924.1"/>
    <property type="molecule type" value="Genomic_DNA"/>
</dbReference>
<keyword evidence="7" id="KW-1185">Reference proteome</keyword>
<evidence type="ECO:0000256" key="3">
    <source>
        <dbReference type="ARBA" id="ARBA00023163"/>
    </source>
</evidence>
<dbReference type="RefSeq" id="WP_301592131.1">
    <property type="nucleotide sequence ID" value="NZ_JAPFQI010000023.1"/>
</dbReference>
<dbReference type="Pfam" id="PF13411">
    <property type="entry name" value="MerR_1"/>
    <property type="match status" value="1"/>
</dbReference>
<dbReference type="SMART" id="SM00422">
    <property type="entry name" value="HTH_MERR"/>
    <property type="match status" value="1"/>
</dbReference>
<feature type="domain" description="HTH merR-type" evidence="5">
    <location>
        <begin position="1"/>
        <end position="68"/>
    </location>
</feature>
<evidence type="ECO:0000313" key="7">
    <source>
        <dbReference type="Proteomes" id="UP001526430"/>
    </source>
</evidence>
<evidence type="ECO:0000256" key="4">
    <source>
        <dbReference type="SAM" id="Coils"/>
    </source>
</evidence>
<keyword evidence="4" id="KW-0175">Coiled coil</keyword>
<name>A0ABT3P2D9_9PROT</name>
<sequence>MKIGEAARRSEVNAKMIRHYEAIGLVRPRRHANNYRVYTEQTVATLRFIRHARDLAMPLAEVKALLSLWDGRATPEKVRAQAEAEVRRLEGKAASLRAMAAALRDLADTVEEDRPHVPRFGKRSLLLASG</sequence>
<comment type="caution">
    <text evidence="6">The sequence shown here is derived from an EMBL/GenBank/DDBJ whole genome shotgun (WGS) entry which is preliminary data.</text>
</comment>
<evidence type="ECO:0000259" key="5">
    <source>
        <dbReference type="PROSITE" id="PS50937"/>
    </source>
</evidence>
<dbReference type="PANTHER" id="PTHR30204">
    <property type="entry name" value="REDOX-CYCLING DRUG-SENSING TRANSCRIPTIONAL ACTIVATOR SOXR"/>
    <property type="match status" value="1"/>
</dbReference>
<dbReference type="Proteomes" id="UP001526430">
    <property type="component" value="Unassembled WGS sequence"/>
</dbReference>
<organism evidence="6 7">
    <name type="scientific">Sabulicella glaciei</name>
    <dbReference type="NCBI Taxonomy" id="2984948"/>
    <lineage>
        <taxon>Bacteria</taxon>
        <taxon>Pseudomonadati</taxon>
        <taxon>Pseudomonadota</taxon>
        <taxon>Alphaproteobacteria</taxon>
        <taxon>Acetobacterales</taxon>
        <taxon>Acetobacteraceae</taxon>
        <taxon>Sabulicella</taxon>
    </lineage>
</organism>
<dbReference type="PROSITE" id="PS00552">
    <property type="entry name" value="HTH_MERR_1"/>
    <property type="match status" value="1"/>
</dbReference>
<dbReference type="PANTHER" id="PTHR30204:SF94">
    <property type="entry name" value="HEAVY METAL-DEPENDENT TRANSCRIPTIONAL REGULATOR HI_0293-RELATED"/>
    <property type="match status" value="1"/>
</dbReference>
<evidence type="ECO:0000256" key="2">
    <source>
        <dbReference type="ARBA" id="ARBA00023125"/>
    </source>
</evidence>
<evidence type="ECO:0000256" key="1">
    <source>
        <dbReference type="ARBA" id="ARBA00023015"/>
    </source>
</evidence>
<evidence type="ECO:0000313" key="6">
    <source>
        <dbReference type="EMBL" id="MCW8087924.1"/>
    </source>
</evidence>
<dbReference type="InterPro" id="IPR000551">
    <property type="entry name" value="MerR-type_HTH_dom"/>
</dbReference>
<dbReference type="InterPro" id="IPR009061">
    <property type="entry name" value="DNA-bd_dom_put_sf"/>
</dbReference>
<dbReference type="InterPro" id="IPR047057">
    <property type="entry name" value="MerR_fam"/>
</dbReference>
<keyword evidence="1" id="KW-0805">Transcription regulation</keyword>
<reference evidence="6 7" key="1">
    <citation type="submission" date="2022-10" db="EMBL/GenBank/DDBJ databases">
        <title>Roseococcus glaciei nov., sp. nov., isolated from glacier.</title>
        <authorList>
            <person name="Liu Q."/>
            <person name="Xin Y.-H."/>
        </authorList>
    </citation>
    <scope>NUCLEOTIDE SEQUENCE [LARGE SCALE GENOMIC DNA]</scope>
    <source>
        <strain evidence="6 7">MDT2-1-1</strain>
    </source>
</reference>
<protein>
    <submittedName>
        <fullName evidence="6">MerR family transcriptional regulator</fullName>
    </submittedName>
</protein>
<dbReference type="SUPFAM" id="SSF46955">
    <property type="entry name" value="Putative DNA-binding domain"/>
    <property type="match status" value="1"/>
</dbReference>
<gene>
    <name evidence="6" type="ORF">OF850_20170</name>
</gene>
<proteinExistence type="predicted"/>
<feature type="coiled-coil region" evidence="4">
    <location>
        <begin position="79"/>
        <end position="106"/>
    </location>
</feature>